<proteinExistence type="predicted"/>
<organism evidence="2 3">
    <name type="scientific">Heterorhabditis bacteriophora</name>
    <name type="common">Entomopathogenic nematode worm</name>
    <dbReference type="NCBI Taxonomy" id="37862"/>
    <lineage>
        <taxon>Eukaryota</taxon>
        <taxon>Metazoa</taxon>
        <taxon>Ecdysozoa</taxon>
        <taxon>Nematoda</taxon>
        <taxon>Chromadorea</taxon>
        <taxon>Rhabditida</taxon>
        <taxon>Rhabditina</taxon>
        <taxon>Rhabditomorpha</taxon>
        <taxon>Strongyloidea</taxon>
        <taxon>Heterorhabditidae</taxon>
        <taxon>Heterorhabditis</taxon>
    </lineage>
</organism>
<sequence length="40" mass="4258">MPGCFGSSRVAEPSVENENEDAGNKLSKLVSPNSIHILMV</sequence>
<name>A0A1I7X671_HETBA</name>
<evidence type="ECO:0000313" key="3">
    <source>
        <dbReference type="WBParaSite" id="Hba_12970"/>
    </source>
</evidence>
<dbReference type="Proteomes" id="UP000095283">
    <property type="component" value="Unplaced"/>
</dbReference>
<protein>
    <submittedName>
        <fullName evidence="3">Overexpressed in colon carcinoma 1 protein</fullName>
    </submittedName>
</protein>
<dbReference type="WBParaSite" id="Hba_12970">
    <property type="protein sequence ID" value="Hba_12970"/>
    <property type="gene ID" value="Hba_12970"/>
</dbReference>
<accession>A0A1I7X671</accession>
<evidence type="ECO:0000256" key="1">
    <source>
        <dbReference type="SAM" id="MobiDB-lite"/>
    </source>
</evidence>
<evidence type="ECO:0000313" key="2">
    <source>
        <dbReference type="Proteomes" id="UP000095283"/>
    </source>
</evidence>
<reference evidence="3" key="1">
    <citation type="submission" date="2016-11" db="UniProtKB">
        <authorList>
            <consortium name="WormBaseParasite"/>
        </authorList>
    </citation>
    <scope>IDENTIFICATION</scope>
</reference>
<dbReference type="AlphaFoldDB" id="A0A1I7X671"/>
<keyword evidence="2" id="KW-1185">Reference proteome</keyword>
<feature type="region of interest" description="Disordered" evidence="1">
    <location>
        <begin position="1"/>
        <end position="26"/>
    </location>
</feature>